<dbReference type="InterPro" id="IPR052919">
    <property type="entry name" value="TA_system_RNase"/>
</dbReference>
<comment type="caution">
    <text evidence="2">The sequence shown here is derived from an EMBL/GenBank/DDBJ whole genome shotgun (WGS) entry which is preliminary data.</text>
</comment>
<dbReference type="EMBL" id="SISK01000008">
    <property type="protein sequence ID" value="TBN39085.1"/>
    <property type="molecule type" value="Genomic_DNA"/>
</dbReference>
<dbReference type="Pfam" id="PF01850">
    <property type="entry name" value="PIN"/>
    <property type="match status" value="1"/>
</dbReference>
<evidence type="ECO:0000259" key="1">
    <source>
        <dbReference type="Pfam" id="PF01850"/>
    </source>
</evidence>
<proteinExistence type="predicted"/>
<dbReference type="OrthoDB" id="9798990at2"/>
<keyword evidence="3" id="KW-1185">Reference proteome</keyword>
<accession>A0A4Q9FY27</accession>
<reference evidence="2 3" key="1">
    <citation type="submission" date="2019-02" db="EMBL/GenBank/DDBJ databases">
        <title>Paracoccus subflavus sp. nov., isolated from marine sediment of the Pacific Ocean.</title>
        <authorList>
            <person name="Zhang G."/>
        </authorList>
    </citation>
    <scope>NUCLEOTIDE SEQUENCE [LARGE SCALE GENOMIC DNA]</scope>
    <source>
        <strain evidence="2 3">GY0581</strain>
    </source>
</reference>
<dbReference type="PANTHER" id="PTHR36173">
    <property type="entry name" value="RIBONUCLEASE VAPC16-RELATED"/>
    <property type="match status" value="1"/>
</dbReference>
<sequence length="124" mass="13745">MKLLLDTHIVLWAMADDARLPASLRTAITGAEALFISAATVWEVMIKRALGKLEVPEDLFDRALAAGARPLPIGWGHAQAVAHLPLHHADPFDRMLIAQARSEEMTLVSMDRQFYAYDVRLLNG</sequence>
<name>A0A4Q9FY27_9RHOB</name>
<gene>
    <name evidence="2" type="ORF">EYE42_11675</name>
</gene>
<dbReference type="InterPro" id="IPR041705">
    <property type="entry name" value="PIN_Sll0205"/>
</dbReference>
<dbReference type="InterPro" id="IPR002716">
    <property type="entry name" value="PIN_dom"/>
</dbReference>
<dbReference type="Gene3D" id="3.40.50.1010">
    <property type="entry name" value="5'-nuclease"/>
    <property type="match status" value="1"/>
</dbReference>
<feature type="domain" description="PIN" evidence="1">
    <location>
        <begin position="4"/>
        <end position="118"/>
    </location>
</feature>
<organism evidence="2 3">
    <name type="scientific">Paracoccus subflavus</name>
    <dbReference type="NCBI Taxonomy" id="2528244"/>
    <lineage>
        <taxon>Bacteria</taxon>
        <taxon>Pseudomonadati</taxon>
        <taxon>Pseudomonadota</taxon>
        <taxon>Alphaproteobacteria</taxon>
        <taxon>Rhodobacterales</taxon>
        <taxon>Paracoccaceae</taxon>
        <taxon>Paracoccus</taxon>
    </lineage>
</organism>
<evidence type="ECO:0000313" key="3">
    <source>
        <dbReference type="Proteomes" id="UP000293520"/>
    </source>
</evidence>
<dbReference type="RefSeq" id="WP_130991508.1">
    <property type="nucleotide sequence ID" value="NZ_SISK01000008.1"/>
</dbReference>
<dbReference type="InterPro" id="IPR029060">
    <property type="entry name" value="PIN-like_dom_sf"/>
</dbReference>
<dbReference type="AlphaFoldDB" id="A0A4Q9FY27"/>
<dbReference type="Proteomes" id="UP000293520">
    <property type="component" value="Unassembled WGS sequence"/>
</dbReference>
<dbReference type="PANTHER" id="PTHR36173:SF2">
    <property type="entry name" value="RIBONUCLEASE VAPC16"/>
    <property type="match status" value="1"/>
</dbReference>
<protein>
    <submittedName>
        <fullName evidence="2">Type II toxin-antitoxin system VapC family toxin</fullName>
    </submittedName>
</protein>
<evidence type="ECO:0000313" key="2">
    <source>
        <dbReference type="EMBL" id="TBN39085.1"/>
    </source>
</evidence>
<dbReference type="SUPFAM" id="SSF88723">
    <property type="entry name" value="PIN domain-like"/>
    <property type="match status" value="1"/>
</dbReference>
<dbReference type="CDD" id="cd09872">
    <property type="entry name" value="PIN_Sll0205-like"/>
    <property type="match status" value="1"/>
</dbReference>